<reference evidence="1" key="1">
    <citation type="submission" date="2022-11" db="EMBL/GenBank/DDBJ databases">
        <authorList>
            <person name="Petersen C."/>
        </authorList>
    </citation>
    <scope>NUCLEOTIDE SEQUENCE</scope>
    <source>
        <strain evidence="1">IBT 19713</strain>
    </source>
</reference>
<keyword evidence="2" id="KW-1185">Reference proteome</keyword>
<evidence type="ECO:0000313" key="2">
    <source>
        <dbReference type="Proteomes" id="UP001150941"/>
    </source>
</evidence>
<comment type="caution">
    <text evidence="1">The sequence shown here is derived from an EMBL/GenBank/DDBJ whole genome shotgun (WGS) entry which is preliminary data.</text>
</comment>
<dbReference type="EMBL" id="JAPQKS010000007">
    <property type="protein sequence ID" value="KAJ5220062.1"/>
    <property type="molecule type" value="Genomic_DNA"/>
</dbReference>
<dbReference type="OrthoDB" id="37659at2759"/>
<protein>
    <submittedName>
        <fullName evidence="1">Uncharacterized protein</fullName>
    </submittedName>
</protein>
<dbReference type="GeneID" id="83205865"/>
<dbReference type="AlphaFoldDB" id="A0A9W9NHG4"/>
<sequence>MPPTLYILVLVASPLDYARYRHTALHLDFGDKSPSPSENPSAESHIRSCTMEIVGLPGFFSFSERINADLPTQKTTLARAIPVGEILAPAPAVRAVVSRTPIPDTAGDWNSQNWVGDALARLVQAGYLDAGGGGRALDKMVDTVVEAGDEKIA</sequence>
<accession>A0A9W9NHG4</accession>
<reference evidence="1" key="2">
    <citation type="journal article" date="2023" name="IMA Fungus">
        <title>Comparative genomic study of the Penicillium genus elucidates a diverse pangenome and 15 lateral gene transfer events.</title>
        <authorList>
            <person name="Petersen C."/>
            <person name="Sorensen T."/>
            <person name="Nielsen M.R."/>
            <person name="Sondergaard T.E."/>
            <person name="Sorensen J.L."/>
            <person name="Fitzpatrick D.A."/>
            <person name="Frisvad J.C."/>
            <person name="Nielsen K.L."/>
        </authorList>
    </citation>
    <scope>NUCLEOTIDE SEQUENCE</scope>
    <source>
        <strain evidence="1">IBT 19713</strain>
    </source>
</reference>
<organism evidence="1 2">
    <name type="scientific">Penicillium chermesinum</name>
    <dbReference type="NCBI Taxonomy" id="63820"/>
    <lineage>
        <taxon>Eukaryota</taxon>
        <taxon>Fungi</taxon>
        <taxon>Dikarya</taxon>
        <taxon>Ascomycota</taxon>
        <taxon>Pezizomycotina</taxon>
        <taxon>Eurotiomycetes</taxon>
        <taxon>Eurotiomycetidae</taxon>
        <taxon>Eurotiales</taxon>
        <taxon>Aspergillaceae</taxon>
        <taxon>Penicillium</taxon>
    </lineage>
</organism>
<evidence type="ECO:0000313" key="1">
    <source>
        <dbReference type="EMBL" id="KAJ5220062.1"/>
    </source>
</evidence>
<dbReference type="Proteomes" id="UP001150941">
    <property type="component" value="Unassembled WGS sequence"/>
</dbReference>
<name>A0A9W9NHG4_9EURO</name>
<proteinExistence type="predicted"/>
<gene>
    <name evidence="1" type="ORF">N7468_009266</name>
</gene>
<dbReference type="RefSeq" id="XP_058326892.1">
    <property type="nucleotide sequence ID" value="XM_058478562.1"/>
</dbReference>